<dbReference type="Proteomes" id="UP000005496">
    <property type="component" value="Unassembled WGS sequence"/>
</dbReference>
<keyword evidence="2" id="KW-0694">RNA-binding</keyword>
<dbReference type="AlphaFoldDB" id="D6SMZ8"/>
<evidence type="ECO:0000256" key="2">
    <source>
        <dbReference type="ARBA" id="ARBA00022884"/>
    </source>
</evidence>
<name>D6SMZ8_9BACT</name>
<evidence type="ECO:0000256" key="1">
    <source>
        <dbReference type="ARBA" id="ARBA00022839"/>
    </source>
</evidence>
<keyword evidence="1" id="KW-0540">Nuclease</keyword>
<dbReference type="InterPro" id="IPR036866">
    <property type="entry name" value="RibonucZ/Hydroxyglut_hydro"/>
</dbReference>
<keyword evidence="1" id="KW-0269">Exonuclease</keyword>
<dbReference type="Gene3D" id="3.40.50.10710">
    <property type="entry name" value="Metallo-hydrolase/oxidoreductase"/>
    <property type="match status" value="1"/>
</dbReference>
<dbReference type="InterPro" id="IPR042173">
    <property type="entry name" value="RNase_J_2"/>
</dbReference>
<dbReference type="GO" id="GO:0003723">
    <property type="term" value="F:RNA binding"/>
    <property type="evidence" value="ECO:0007669"/>
    <property type="project" value="UniProtKB-KW"/>
</dbReference>
<dbReference type="PANTHER" id="PTHR43694:SF1">
    <property type="entry name" value="RIBONUCLEASE J"/>
    <property type="match status" value="1"/>
</dbReference>
<dbReference type="eggNOG" id="COG0595">
    <property type="taxonomic scope" value="Bacteria"/>
</dbReference>
<dbReference type="RefSeq" id="WP_008869187.1">
    <property type="nucleotide sequence ID" value="NZ_ACJN02000001.1"/>
</dbReference>
<dbReference type="Pfam" id="PF12706">
    <property type="entry name" value="Lactamase_B_2"/>
    <property type="match status" value="1"/>
</dbReference>
<dbReference type="SMART" id="SM00849">
    <property type="entry name" value="Lactamase_B"/>
    <property type="match status" value="1"/>
</dbReference>
<dbReference type="GO" id="GO:0004527">
    <property type="term" value="F:exonuclease activity"/>
    <property type="evidence" value="ECO:0007669"/>
    <property type="project" value="UniProtKB-KW"/>
</dbReference>
<dbReference type="EMBL" id="ACJN02000001">
    <property type="protein sequence ID" value="EFI36059.1"/>
    <property type="molecule type" value="Genomic_DNA"/>
</dbReference>
<dbReference type="SUPFAM" id="SSF56281">
    <property type="entry name" value="Metallo-hydrolase/oxidoreductase"/>
    <property type="match status" value="1"/>
</dbReference>
<dbReference type="CDD" id="cd07732">
    <property type="entry name" value="metallo-hydrolase-like_MBL-fold"/>
    <property type="match status" value="1"/>
</dbReference>
<reference evidence="4" key="1">
    <citation type="submission" date="2010-05" db="EMBL/GenBank/DDBJ databases">
        <title>The draft genome of Desulfonatronospira thiodismutans ASO3-1.</title>
        <authorList>
            <consortium name="US DOE Joint Genome Institute (JGI-PGF)"/>
            <person name="Lucas S."/>
            <person name="Copeland A."/>
            <person name="Lapidus A."/>
            <person name="Cheng J.-F."/>
            <person name="Bruce D."/>
            <person name="Goodwin L."/>
            <person name="Pitluck S."/>
            <person name="Chertkov O."/>
            <person name="Brettin T."/>
            <person name="Detter J.C."/>
            <person name="Han C."/>
            <person name="Land M.L."/>
            <person name="Hauser L."/>
            <person name="Kyrpides N."/>
            <person name="Mikhailova N."/>
            <person name="Muyzer G."/>
            <person name="Woyke T."/>
        </authorList>
    </citation>
    <scope>NUCLEOTIDE SEQUENCE [LARGE SCALE GENOMIC DNA]</scope>
    <source>
        <strain evidence="4">ASO3-1</strain>
    </source>
</reference>
<accession>D6SMZ8</accession>
<keyword evidence="5" id="KW-1185">Reference proteome</keyword>
<gene>
    <name evidence="4" type="ORF">Dthio_PD3503</name>
</gene>
<organism evidence="4 5">
    <name type="scientific">Desulfonatronospira thiodismutans ASO3-1</name>
    <dbReference type="NCBI Taxonomy" id="555779"/>
    <lineage>
        <taxon>Bacteria</taxon>
        <taxon>Pseudomonadati</taxon>
        <taxon>Thermodesulfobacteriota</taxon>
        <taxon>Desulfovibrionia</taxon>
        <taxon>Desulfovibrionales</taxon>
        <taxon>Desulfonatronovibrionaceae</taxon>
        <taxon>Desulfonatronospira</taxon>
    </lineage>
</organism>
<dbReference type="Pfam" id="PF07521">
    <property type="entry name" value="RMMBL"/>
    <property type="match status" value="1"/>
</dbReference>
<feature type="domain" description="Metallo-beta-lactamase" evidence="3">
    <location>
        <begin position="13"/>
        <end position="209"/>
    </location>
</feature>
<proteinExistence type="predicted"/>
<protein>
    <submittedName>
        <fullName evidence="4">RNA-metabolising metallo-beta-lactamase</fullName>
    </submittedName>
</protein>
<evidence type="ECO:0000313" key="5">
    <source>
        <dbReference type="Proteomes" id="UP000005496"/>
    </source>
</evidence>
<sequence>MKVCIHRGSNQIGGSCVEIEQDGQRIILDIGLPLDSESNDKALLPLVKGLDGSDPSLLGVFLSHTHLDHTGLLKHISSEIKVGSGPAARRIMDAALPFLPDKFPPIPDGWEYDPWKSFQVGPFKITPYLVDHSAYDAYALLIEAGGKRLFYSGDFRGHGRKAKLFQNVLKSPPRNIDVLLMEGSTLGRIDQELRFPSETDIENELVEAFSNTQGLAMVHASGQNVDRVVSIMRASKRTNRILLIDLYTAVILEATQNKNIPQSHWPEMALLVPQAQRVQILNNSWFDKLKRHSSNRVFMEKVKQNPDKYTLLFRPLFTKDLNKGECLKGASYIYSQWEGYWERGDYDYVKDWLNIHGISKQSIHTSGHAAPSDLKALVQALNPGKVVPIHSYMPEKYTELFGNVEMHGDGEWWNV</sequence>
<keyword evidence="1" id="KW-0378">Hydrolase</keyword>
<dbReference type="OrthoDB" id="9803916at2"/>
<dbReference type="InterPro" id="IPR001279">
    <property type="entry name" value="Metallo-B-lactamas"/>
</dbReference>
<comment type="caution">
    <text evidence="4">The sequence shown here is derived from an EMBL/GenBank/DDBJ whole genome shotgun (WGS) entry which is preliminary data.</text>
</comment>
<dbReference type="Gene3D" id="3.60.15.10">
    <property type="entry name" value="Ribonuclease Z/Hydroxyacylglutathione hydrolase-like"/>
    <property type="match status" value="1"/>
</dbReference>
<dbReference type="InterPro" id="IPR011108">
    <property type="entry name" value="RMMBL"/>
</dbReference>
<evidence type="ECO:0000259" key="3">
    <source>
        <dbReference type="SMART" id="SM00849"/>
    </source>
</evidence>
<dbReference type="PANTHER" id="PTHR43694">
    <property type="entry name" value="RIBONUCLEASE J"/>
    <property type="match status" value="1"/>
</dbReference>
<evidence type="ECO:0000313" key="4">
    <source>
        <dbReference type="EMBL" id="EFI36059.1"/>
    </source>
</evidence>